<evidence type="ECO:0000313" key="10">
    <source>
        <dbReference type="Proteomes" id="UP001241072"/>
    </source>
</evidence>
<protein>
    <submittedName>
        <fullName evidence="9">M56 family metallopeptidase</fullName>
    </submittedName>
</protein>
<keyword evidence="7" id="KW-0812">Transmembrane</keyword>
<evidence type="ECO:0000256" key="4">
    <source>
        <dbReference type="ARBA" id="ARBA00022833"/>
    </source>
</evidence>
<feature type="domain" description="Peptidase M48" evidence="8">
    <location>
        <begin position="133"/>
        <end position="189"/>
    </location>
</feature>
<evidence type="ECO:0000256" key="2">
    <source>
        <dbReference type="ARBA" id="ARBA00022723"/>
    </source>
</evidence>
<accession>A0ABT9BI05</accession>
<dbReference type="Proteomes" id="UP001241072">
    <property type="component" value="Unassembled WGS sequence"/>
</dbReference>
<keyword evidence="7" id="KW-0472">Membrane</keyword>
<evidence type="ECO:0000259" key="8">
    <source>
        <dbReference type="Pfam" id="PF01435"/>
    </source>
</evidence>
<dbReference type="PANTHER" id="PTHR34978:SF3">
    <property type="entry name" value="SLR0241 PROTEIN"/>
    <property type="match status" value="1"/>
</dbReference>
<keyword evidence="10" id="KW-1185">Reference proteome</keyword>
<dbReference type="EMBL" id="JAUQUB010000001">
    <property type="protein sequence ID" value="MDO7880652.1"/>
    <property type="molecule type" value="Genomic_DNA"/>
</dbReference>
<evidence type="ECO:0000256" key="1">
    <source>
        <dbReference type="ARBA" id="ARBA00022670"/>
    </source>
</evidence>
<proteinExistence type="inferred from homology"/>
<evidence type="ECO:0000256" key="6">
    <source>
        <dbReference type="RuleBase" id="RU003983"/>
    </source>
</evidence>
<dbReference type="Gene3D" id="3.30.2010.10">
    <property type="entry name" value="Metalloproteases ('zincins'), catalytic domain"/>
    <property type="match status" value="1"/>
</dbReference>
<evidence type="ECO:0000256" key="7">
    <source>
        <dbReference type="SAM" id="Phobius"/>
    </source>
</evidence>
<dbReference type="RefSeq" id="WP_305001083.1">
    <property type="nucleotide sequence ID" value="NZ_JAUQUB010000001.1"/>
</dbReference>
<keyword evidence="7" id="KW-1133">Transmembrane helix</keyword>
<keyword evidence="1 6" id="KW-0645">Protease</keyword>
<evidence type="ECO:0000313" key="9">
    <source>
        <dbReference type="EMBL" id="MDO7880652.1"/>
    </source>
</evidence>
<dbReference type="PANTHER" id="PTHR34978">
    <property type="entry name" value="POSSIBLE SENSOR-TRANSDUCER PROTEIN BLAR"/>
    <property type="match status" value="1"/>
</dbReference>
<keyword evidence="4 6" id="KW-0862">Zinc</keyword>
<dbReference type="CDD" id="cd07326">
    <property type="entry name" value="M56_BlaR1_MecR1_like"/>
    <property type="match status" value="1"/>
</dbReference>
<evidence type="ECO:0000256" key="5">
    <source>
        <dbReference type="ARBA" id="ARBA00023049"/>
    </source>
</evidence>
<keyword evidence="5 6" id="KW-0482">Metalloprotease</keyword>
<keyword evidence="3 6" id="KW-0378">Hydrolase</keyword>
<dbReference type="Pfam" id="PF01435">
    <property type="entry name" value="Peptidase_M48"/>
    <property type="match status" value="1"/>
</dbReference>
<feature type="transmembrane region" description="Helical" evidence="7">
    <location>
        <begin position="37"/>
        <end position="62"/>
    </location>
</feature>
<name>A0ABT9BI05_9MICO</name>
<evidence type="ECO:0000256" key="3">
    <source>
        <dbReference type="ARBA" id="ARBA00022801"/>
    </source>
</evidence>
<comment type="similarity">
    <text evidence="6">Belongs to the peptidase M48 family.</text>
</comment>
<feature type="transmembrane region" description="Helical" evidence="7">
    <location>
        <begin position="6"/>
        <end position="25"/>
    </location>
</feature>
<organism evidence="9 10">
    <name type="scientific">Antiquaquibacter soli</name>
    <dbReference type="NCBI Taxonomy" id="3064523"/>
    <lineage>
        <taxon>Bacteria</taxon>
        <taxon>Bacillati</taxon>
        <taxon>Actinomycetota</taxon>
        <taxon>Actinomycetes</taxon>
        <taxon>Micrococcales</taxon>
        <taxon>Microbacteriaceae</taxon>
        <taxon>Antiquaquibacter</taxon>
    </lineage>
</organism>
<reference evidence="9 10" key="1">
    <citation type="submission" date="2023-07" db="EMBL/GenBank/DDBJ databases">
        <title>Protaetiibacter sp. nov WY-16 isolated from soil.</title>
        <authorList>
            <person name="Liu B."/>
            <person name="Wan Y."/>
        </authorList>
    </citation>
    <scope>NUCLEOTIDE SEQUENCE [LARGE SCALE GENOMIC DNA]</scope>
    <source>
        <strain evidence="9 10">WY-16</strain>
    </source>
</reference>
<keyword evidence="2" id="KW-0479">Metal-binding</keyword>
<comment type="cofactor">
    <cofactor evidence="6">
        <name>Zn(2+)</name>
        <dbReference type="ChEBI" id="CHEBI:29105"/>
    </cofactor>
    <text evidence="6">Binds 1 zinc ion per subunit.</text>
</comment>
<dbReference type="InterPro" id="IPR001915">
    <property type="entry name" value="Peptidase_M48"/>
</dbReference>
<feature type="transmembrane region" description="Helical" evidence="7">
    <location>
        <begin position="82"/>
        <end position="107"/>
    </location>
</feature>
<gene>
    <name evidence="9" type="ORF">Q5716_00260</name>
</gene>
<comment type="caution">
    <text evidence="9">The sequence shown here is derived from an EMBL/GenBank/DDBJ whole genome shotgun (WGS) entry which is preliminary data.</text>
</comment>
<sequence>MLAPLLLGALAVLLAWPVPLLLAGARWTRRSPAAALVLWQSIAIAGGLSMIGALLTFGLQPYGDHLVAGILGLVRGEGEADFWHVFALAGAVLLTGHLLLNLVLTVVTAERDRRRHAQLLMLLSTPGADGSRVLDSPAPVAYCLPGALSSVTVVSAGLIDLLDEPGMLAVIEHEKAHVRQRHDVVLVAFRAWYMSLPWFPIAYRAQHEVGLLVELLADDHARRAVDDSVLAQTITRVGEGHGASDALATRVERLGPDARPLPHPVEALVVAAAVSLLAVPTLLLLAPAVADLAALAA</sequence>
<dbReference type="InterPro" id="IPR052173">
    <property type="entry name" value="Beta-lactam_resp_regulator"/>
</dbReference>
<feature type="transmembrane region" description="Helical" evidence="7">
    <location>
        <begin position="267"/>
        <end position="290"/>
    </location>
</feature>